<dbReference type="Proteomes" id="UP000602050">
    <property type="component" value="Unassembled WGS sequence"/>
</dbReference>
<dbReference type="NCBIfam" id="NF008033">
    <property type="entry name" value="PRK10765.1"/>
    <property type="match status" value="1"/>
</dbReference>
<evidence type="ECO:0000256" key="1">
    <source>
        <dbReference type="ARBA" id="ARBA00008366"/>
    </source>
</evidence>
<comment type="similarity">
    <text evidence="1 5">Belongs to the flavin oxidoreductase frp family.</text>
</comment>
<dbReference type="PANTHER" id="PTHR43425">
    <property type="entry name" value="OXYGEN-INSENSITIVE NADPH NITROREDUCTASE"/>
    <property type="match status" value="1"/>
</dbReference>
<evidence type="ECO:0000256" key="5">
    <source>
        <dbReference type="PIRNR" id="PIRNR005426"/>
    </source>
</evidence>
<reference evidence="7" key="2">
    <citation type="submission" date="2020-09" db="EMBL/GenBank/DDBJ databases">
        <authorList>
            <person name="Sun Q."/>
            <person name="Zhou Y."/>
        </authorList>
    </citation>
    <scope>NUCLEOTIDE SEQUENCE</scope>
    <source>
        <strain evidence="7">CGMCC 1.12360</strain>
    </source>
</reference>
<evidence type="ECO:0000313" key="7">
    <source>
        <dbReference type="EMBL" id="GGH74225.1"/>
    </source>
</evidence>
<comment type="caution">
    <text evidence="7">The sequence shown here is derived from an EMBL/GenBank/DDBJ whole genome shotgun (WGS) entry which is preliminary data.</text>
</comment>
<dbReference type="InterPro" id="IPR016446">
    <property type="entry name" value="Flavin_OxRdtase_Frp"/>
</dbReference>
<dbReference type="PANTHER" id="PTHR43425:SF3">
    <property type="entry name" value="NADPH-DEPENDENT OXIDOREDUCTASE"/>
    <property type="match status" value="1"/>
</dbReference>
<proteinExistence type="inferred from homology"/>
<keyword evidence="3 5" id="KW-0288">FMN</keyword>
<protein>
    <submittedName>
        <fullName evidence="7">NADPH-dependent oxidoreductase</fullName>
    </submittedName>
</protein>
<keyword evidence="5" id="KW-0521">NADP</keyword>
<evidence type="ECO:0000256" key="2">
    <source>
        <dbReference type="ARBA" id="ARBA00022630"/>
    </source>
</evidence>
<name>A0A8J3EKX0_9BACI</name>
<accession>A0A8J3EKX0</accession>
<evidence type="ECO:0000313" key="8">
    <source>
        <dbReference type="Proteomes" id="UP000602050"/>
    </source>
</evidence>
<dbReference type="EMBL" id="BMEV01000018">
    <property type="protein sequence ID" value="GGH74225.1"/>
    <property type="molecule type" value="Genomic_DNA"/>
</dbReference>
<keyword evidence="2 5" id="KW-0285">Flavoprotein</keyword>
<dbReference type="Gene3D" id="3.40.109.10">
    <property type="entry name" value="NADH Oxidase"/>
    <property type="match status" value="1"/>
</dbReference>
<organism evidence="7 8">
    <name type="scientific">Compostibacillus humi</name>
    <dbReference type="NCBI Taxonomy" id="1245525"/>
    <lineage>
        <taxon>Bacteria</taxon>
        <taxon>Bacillati</taxon>
        <taxon>Bacillota</taxon>
        <taxon>Bacilli</taxon>
        <taxon>Bacillales</taxon>
        <taxon>Bacillaceae</taxon>
        <taxon>Compostibacillus</taxon>
    </lineage>
</organism>
<evidence type="ECO:0000259" key="6">
    <source>
        <dbReference type="Pfam" id="PF00881"/>
    </source>
</evidence>
<dbReference type="PIRSF" id="PIRSF005426">
    <property type="entry name" value="Frp"/>
    <property type="match status" value="1"/>
</dbReference>
<dbReference type="SUPFAM" id="SSF55469">
    <property type="entry name" value="FMN-dependent nitroreductase-like"/>
    <property type="match status" value="1"/>
</dbReference>
<dbReference type="RefSeq" id="WP_188391566.1">
    <property type="nucleotide sequence ID" value="NZ_BMEV01000018.1"/>
</dbReference>
<keyword evidence="4 5" id="KW-0560">Oxidoreductase</keyword>
<keyword evidence="8" id="KW-1185">Reference proteome</keyword>
<dbReference type="InterPro" id="IPR029479">
    <property type="entry name" value="Nitroreductase"/>
</dbReference>
<feature type="domain" description="Nitroreductase" evidence="6">
    <location>
        <begin position="10"/>
        <end position="163"/>
    </location>
</feature>
<gene>
    <name evidence="7" type="ORF">GCM10010978_12880</name>
</gene>
<dbReference type="GO" id="GO:0016491">
    <property type="term" value="F:oxidoreductase activity"/>
    <property type="evidence" value="ECO:0007669"/>
    <property type="project" value="UniProtKB-UniRule"/>
</dbReference>
<reference evidence="7" key="1">
    <citation type="journal article" date="2014" name="Int. J. Syst. Evol. Microbiol.">
        <title>Complete genome sequence of Corynebacterium casei LMG S-19264T (=DSM 44701T), isolated from a smear-ripened cheese.</title>
        <authorList>
            <consortium name="US DOE Joint Genome Institute (JGI-PGF)"/>
            <person name="Walter F."/>
            <person name="Albersmeier A."/>
            <person name="Kalinowski J."/>
            <person name="Ruckert C."/>
        </authorList>
    </citation>
    <scope>NUCLEOTIDE SEQUENCE</scope>
    <source>
        <strain evidence="7">CGMCC 1.12360</strain>
    </source>
</reference>
<dbReference type="AlphaFoldDB" id="A0A8J3EKX0"/>
<evidence type="ECO:0000256" key="4">
    <source>
        <dbReference type="ARBA" id="ARBA00023002"/>
    </source>
</evidence>
<dbReference type="InterPro" id="IPR000415">
    <property type="entry name" value="Nitroreductase-like"/>
</dbReference>
<dbReference type="CDD" id="cd02146">
    <property type="entry name" value="NfsA-like"/>
    <property type="match status" value="1"/>
</dbReference>
<dbReference type="Pfam" id="PF00881">
    <property type="entry name" value="Nitroreductase"/>
    <property type="match status" value="1"/>
</dbReference>
<evidence type="ECO:0000256" key="3">
    <source>
        <dbReference type="ARBA" id="ARBA00022643"/>
    </source>
</evidence>
<sequence length="246" mass="27889">MPDNILELLKSHVSIRKYKKDPIPDEKLEEMLHAAQHAATSNFVQAYSVIKVTDPEKINKLAVLSNNEPQILSAPVVLLFCADMKRLEAAGKKAGVNINVEHLETFIVTTVDTALFAQNFVIAAEAHGYGICYIGGVRNKPEEISELFGLPDKVFPLFGMTVGIPDESPQVKPRIPVQGILHENSYDEEKYDAILEEYSKVTEEYYRKRLTNKKDTNWPKSMGEFLKEPRRPHMRDFITSKGFLLK</sequence>